<feature type="chain" id="PRO_5004866270" evidence="10">
    <location>
        <begin position="32"/>
        <end position="612"/>
    </location>
</feature>
<evidence type="ECO:0000256" key="7">
    <source>
        <dbReference type="ARBA" id="ARBA00022989"/>
    </source>
</evidence>
<dbReference type="AlphaFoldDB" id="W5MMG0"/>
<dbReference type="FunFam" id="3.80.10.10:FF:001438">
    <property type="entry name" value="Uncharacterized protein"/>
    <property type="match status" value="1"/>
</dbReference>
<dbReference type="InterPro" id="IPR032675">
    <property type="entry name" value="LRR_dom_sf"/>
</dbReference>
<dbReference type="Proteomes" id="UP000018468">
    <property type="component" value="Linkage group LG2"/>
</dbReference>
<protein>
    <submittedName>
        <fullName evidence="12">Leucine rich repeat containing 70</fullName>
    </submittedName>
</protein>
<keyword evidence="4 9" id="KW-0812">Transmembrane</keyword>
<dbReference type="GO" id="GO:0005615">
    <property type="term" value="C:extracellular space"/>
    <property type="evidence" value="ECO:0000318"/>
    <property type="project" value="GO_Central"/>
</dbReference>
<organism evidence="12 13">
    <name type="scientific">Lepisosteus oculatus</name>
    <name type="common">Spotted gar</name>
    <dbReference type="NCBI Taxonomy" id="7918"/>
    <lineage>
        <taxon>Eukaryota</taxon>
        <taxon>Metazoa</taxon>
        <taxon>Chordata</taxon>
        <taxon>Craniata</taxon>
        <taxon>Vertebrata</taxon>
        <taxon>Euteleostomi</taxon>
        <taxon>Actinopterygii</taxon>
        <taxon>Neopterygii</taxon>
        <taxon>Holostei</taxon>
        <taxon>Semionotiformes</taxon>
        <taxon>Lepisosteidae</taxon>
        <taxon>Lepisosteus</taxon>
    </lineage>
</organism>
<evidence type="ECO:0000256" key="5">
    <source>
        <dbReference type="ARBA" id="ARBA00022729"/>
    </source>
</evidence>
<proteinExistence type="predicted"/>
<keyword evidence="2" id="KW-1003">Cell membrane</keyword>
<dbReference type="FunFam" id="3.80.10.10:FF:001360">
    <property type="entry name" value="Uncharacterized protein"/>
    <property type="match status" value="1"/>
</dbReference>
<evidence type="ECO:0000313" key="12">
    <source>
        <dbReference type="Ensembl" id="ENSLOCP00000009569.1"/>
    </source>
</evidence>
<dbReference type="InterPro" id="IPR003591">
    <property type="entry name" value="Leu-rich_rpt_typical-subtyp"/>
</dbReference>
<keyword evidence="7 9" id="KW-1133">Transmembrane helix</keyword>
<dbReference type="GO" id="GO:0006955">
    <property type="term" value="P:immune response"/>
    <property type="evidence" value="ECO:0000318"/>
    <property type="project" value="GO_Central"/>
</dbReference>
<sequence length="612" mass="68447">SCTFSSSDPFLGGFLCITSFLFLLLCEYSLSCPPVCQQCSVTRVQCYGLGLTSIPRNLPHSTATAYLSRNNISHVCVEDLRRLKNLSVLFLDHNGLEYIKPRAMKQLYKLSHLYLNNNHIGHLDMGTLKGLSSLRYLYLQHNKLTSLPQRIFNDLVALRSLHLQGNSLQTLGSGTFSNLINLNSLNLAENKFSTISSPVFTGLGRLHFLYLQGNNLSHIPAGAFSELGNLKRLDLSRNPIGLVTSFTFQGLENLQYLLLISAQIRSIAQNGFAGLSRLRQLTLSHNCLKSISPHSFSLLRQLKYLHLDANDITHIGAEAFEGMATSLSFLNLKKNKLKYIHPEVLKPLSPFIHVHVARNPWNCSCALLGLHEWLMTSSIRMNLHCQSPFHLKGRLLHHLKRYQPQTTQIADTMKKTIDEAVRITETAQSSTVLLQEVPYKYQPQTTQVADTTTRSPEDDVGITETAQLSIVVHYKEQEPPHPLPGNLTSLSGERPQGAEVSLSVKPSQICEQSPDKLNQAFDTLLAFLIIACVLVLALLYKVLELRHKLRVANGMNALEYFSICHSGHYICSHSVSSSTPTCDPTPKIGQVRTMKQYNGNRTQVILFEHSVL</sequence>
<dbReference type="OMA" id="QANYNPW"/>
<dbReference type="Ensembl" id="ENSLOCT00000009580.1">
    <property type="protein sequence ID" value="ENSLOCP00000009569.1"/>
    <property type="gene ID" value="ENSLOCG00000007881.1"/>
</dbReference>
<dbReference type="InterPro" id="IPR000483">
    <property type="entry name" value="Cys-rich_flank_reg_C"/>
</dbReference>
<evidence type="ECO:0000256" key="10">
    <source>
        <dbReference type="SAM" id="SignalP"/>
    </source>
</evidence>
<dbReference type="PANTHER" id="PTHR45712:SF22">
    <property type="entry name" value="INSULIN-LIKE GROWTH FACTOR-BINDING PROTEIN COMPLEX ACID LABILE SUBUNIT"/>
    <property type="match status" value="1"/>
</dbReference>
<dbReference type="SMART" id="SM00369">
    <property type="entry name" value="LRR_TYP"/>
    <property type="match status" value="11"/>
</dbReference>
<dbReference type="HOGENOM" id="CLU_484489_0_0_1"/>
<keyword evidence="6" id="KW-0677">Repeat</keyword>
<keyword evidence="8 9" id="KW-0472">Membrane</keyword>
<evidence type="ECO:0000256" key="1">
    <source>
        <dbReference type="ARBA" id="ARBA00004236"/>
    </source>
</evidence>
<evidence type="ECO:0000256" key="9">
    <source>
        <dbReference type="SAM" id="Phobius"/>
    </source>
</evidence>
<dbReference type="GO" id="GO:0007179">
    <property type="term" value="P:transforming growth factor beta receptor signaling pathway"/>
    <property type="evidence" value="ECO:0000318"/>
    <property type="project" value="GO_Central"/>
</dbReference>
<evidence type="ECO:0000313" key="13">
    <source>
        <dbReference type="Proteomes" id="UP000018468"/>
    </source>
</evidence>
<dbReference type="InterPro" id="IPR001611">
    <property type="entry name" value="Leu-rich_rpt"/>
</dbReference>
<dbReference type="GO" id="GO:0005886">
    <property type="term" value="C:plasma membrane"/>
    <property type="evidence" value="ECO:0007669"/>
    <property type="project" value="UniProtKB-SubCell"/>
</dbReference>
<dbReference type="SMART" id="SM00082">
    <property type="entry name" value="LRRCT"/>
    <property type="match status" value="1"/>
</dbReference>
<evidence type="ECO:0000256" key="6">
    <source>
        <dbReference type="ARBA" id="ARBA00022737"/>
    </source>
</evidence>
<dbReference type="GeneTree" id="ENSGT00940000163637"/>
<reference evidence="12" key="2">
    <citation type="submission" date="2025-08" db="UniProtKB">
        <authorList>
            <consortium name="Ensembl"/>
        </authorList>
    </citation>
    <scope>IDENTIFICATION</scope>
</reference>
<dbReference type="STRING" id="7918.ENSLOCP00000009569"/>
<name>W5MMG0_LEPOC</name>
<dbReference type="Pfam" id="PF13855">
    <property type="entry name" value="LRR_8"/>
    <property type="match status" value="3"/>
</dbReference>
<reference evidence="12" key="3">
    <citation type="submission" date="2025-09" db="UniProtKB">
        <authorList>
            <consortium name="Ensembl"/>
        </authorList>
    </citation>
    <scope>IDENTIFICATION</scope>
</reference>
<keyword evidence="13" id="KW-1185">Reference proteome</keyword>
<reference evidence="13" key="1">
    <citation type="submission" date="2011-12" db="EMBL/GenBank/DDBJ databases">
        <title>The Draft Genome of Lepisosteus oculatus.</title>
        <authorList>
            <consortium name="The Broad Institute Genome Assembly &amp; Analysis Group"/>
            <consortium name="Computational R&amp;D Group"/>
            <consortium name="and Sequencing Platform"/>
            <person name="Di Palma F."/>
            <person name="Alfoldi J."/>
            <person name="Johnson J."/>
            <person name="Berlin A."/>
            <person name="Gnerre S."/>
            <person name="Jaffe D."/>
            <person name="MacCallum I."/>
            <person name="Young S."/>
            <person name="Walker B.J."/>
            <person name="Lander E.S."/>
            <person name="Lindblad-Toh K."/>
        </authorList>
    </citation>
    <scope>NUCLEOTIDE SEQUENCE [LARGE SCALE GENOMIC DNA]</scope>
</reference>
<feature type="signal peptide" evidence="10">
    <location>
        <begin position="1"/>
        <end position="31"/>
    </location>
</feature>
<dbReference type="EMBL" id="AHAT01002692">
    <property type="status" value="NOT_ANNOTATED_CDS"/>
    <property type="molecule type" value="Genomic_DNA"/>
</dbReference>
<dbReference type="PANTHER" id="PTHR45712">
    <property type="entry name" value="AGAP008170-PA"/>
    <property type="match status" value="1"/>
</dbReference>
<feature type="domain" description="LRRCT" evidence="11">
    <location>
        <begin position="359"/>
        <end position="408"/>
    </location>
</feature>
<dbReference type="InterPro" id="IPR050333">
    <property type="entry name" value="SLRP"/>
</dbReference>
<dbReference type="EMBL" id="AHAT01002693">
    <property type="status" value="NOT_ANNOTATED_CDS"/>
    <property type="molecule type" value="Genomic_DNA"/>
</dbReference>
<dbReference type="eggNOG" id="KOG4237">
    <property type="taxonomic scope" value="Eukaryota"/>
</dbReference>
<dbReference type="Gene3D" id="3.80.10.10">
    <property type="entry name" value="Ribonuclease Inhibitor"/>
    <property type="match status" value="3"/>
</dbReference>
<keyword evidence="3" id="KW-0433">Leucine-rich repeat</keyword>
<comment type="subcellular location">
    <subcellularLocation>
        <location evidence="1">Cell membrane</location>
    </subcellularLocation>
</comment>
<evidence type="ECO:0000259" key="11">
    <source>
        <dbReference type="SMART" id="SM00082"/>
    </source>
</evidence>
<dbReference type="GO" id="GO:0050431">
    <property type="term" value="F:transforming growth factor beta binding"/>
    <property type="evidence" value="ECO:0000318"/>
    <property type="project" value="GO_Central"/>
</dbReference>
<keyword evidence="5 10" id="KW-0732">Signal</keyword>
<accession>W5MMG0</accession>
<evidence type="ECO:0000256" key="4">
    <source>
        <dbReference type="ARBA" id="ARBA00022692"/>
    </source>
</evidence>
<evidence type="ECO:0000256" key="3">
    <source>
        <dbReference type="ARBA" id="ARBA00022614"/>
    </source>
</evidence>
<dbReference type="InParanoid" id="W5MMG0"/>
<evidence type="ECO:0000256" key="2">
    <source>
        <dbReference type="ARBA" id="ARBA00022475"/>
    </source>
</evidence>
<feature type="transmembrane region" description="Helical" evidence="9">
    <location>
        <begin position="520"/>
        <end position="540"/>
    </location>
</feature>
<dbReference type="Bgee" id="ENSLOCG00000007881">
    <property type="expression patterns" value="Expressed in heart and 10 other cell types or tissues"/>
</dbReference>
<dbReference type="PROSITE" id="PS51450">
    <property type="entry name" value="LRR"/>
    <property type="match status" value="3"/>
</dbReference>
<dbReference type="SUPFAM" id="SSF52058">
    <property type="entry name" value="L domain-like"/>
    <property type="match status" value="1"/>
</dbReference>
<evidence type="ECO:0000256" key="8">
    <source>
        <dbReference type="ARBA" id="ARBA00023136"/>
    </source>
</evidence>